<sequence>MASKTSGIAAGDSAGGIEILPVTGTALLKRFIRLPDRIMARDPNYIPPLHSERMAALTPKGNPFFGHADAAFWLARKNGVDVGRISAQIDHLAKPTPEAPIGNFGMLVAIDDKAVFAALLATAEAWLADRGIKRAQGPFSLSINEESGLLIDGFDTPPMLMMPHDAPYVAGHLDAAGYGKVQDLYAYLCDTTAALPPRSAAMVARGLPSNVTLRPMQFKTLKQDIASLVSIFNDAWATHWGFVPITEAEVDHMAKAMKPLLHEKLIWFADVDGEPAAFGLCLPDLNAAIRDLSGSLLPLGWAKLLWRLKVSGVPTARVPLMGVRKRYGEGMLGRLLALHVVESLRREALAKGIKAVEMSWILEENLPMRHLAEAVGGRAYKTYRVYEKTLSA</sequence>
<name>A0A963YQN2_9PROT</name>
<dbReference type="SUPFAM" id="SSF55729">
    <property type="entry name" value="Acyl-CoA N-acyltransferases (Nat)"/>
    <property type="match status" value="1"/>
</dbReference>
<dbReference type="InterPro" id="IPR039968">
    <property type="entry name" value="BcerS-like"/>
</dbReference>
<reference evidence="1" key="2">
    <citation type="submission" date="2021-01" db="EMBL/GenBank/DDBJ databases">
        <authorList>
            <person name="Mieszkin S."/>
            <person name="Pouder E."/>
            <person name="Alain K."/>
        </authorList>
    </citation>
    <scope>NUCLEOTIDE SEQUENCE</scope>
    <source>
        <strain evidence="1">HW T2.11</strain>
    </source>
</reference>
<accession>A0A963YQN2</accession>
<reference evidence="1" key="1">
    <citation type="journal article" date="2021" name="Microorganisms">
        <title>Acidisoma silvae sp. nov. and Acidisomacellulosilytica sp. nov., Two Acidophilic Bacteria Isolated from Decaying Wood, Hydrolyzing Cellulose and Producing Poly-3-hydroxybutyrate.</title>
        <authorList>
            <person name="Mieszkin S."/>
            <person name="Pouder E."/>
            <person name="Uroz S."/>
            <person name="Simon-Colin C."/>
            <person name="Alain K."/>
        </authorList>
    </citation>
    <scope>NUCLEOTIDE SEQUENCE</scope>
    <source>
        <strain evidence="1">HW T2.11</strain>
    </source>
</reference>
<organism evidence="1 2">
    <name type="scientific">Acidisoma silvae</name>
    <dbReference type="NCBI Taxonomy" id="2802396"/>
    <lineage>
        <taxon>Bacteria</taxon>
        <taxon>Pseudomonadati</taxon>
        <taxon>Pseudomonadota</taxon>
        <taxon>Alphaproteobacteria</taxon>
        <taxon>Acetobacterales</taxon>
        <taxon>Acidocellaceae</taxon>
        <taxon>Acidisoma</taxon>
    </lineage>
</organism>
<dbReference type="Gene3D" id="3.40.630.30">
    <property type="match status" value="1"/>
</dbReference>
<comment type="caution">
    <text evidence="1">The sequence shown here is derived from an EMBL/GenBank/DDBJ whole genome shotgun (WGS) entry which is preliminary data.</text>
</comment>
<dbReference type="InterPro" id="IPR016181">
    <property type="entry name" value="Acyl_CoA_acyltransferase"/>
</dbReference>
<protein>
    <submittedName>
        <fullName evidence="1">dATP pyrophosphohydrolase</fullName>
    </submittedName>
</protein>
<gene>
    <name evidence="1" type="ORF">ASILVAE211_08315</name>
</gene>
<evidence type="ECO:0000313" key="1">
    <source>
        <dbReference type="EMBL" id="MCB8875179.1"/>
    </source>
</evidence>
<dbReference type="Proteomes" id="UP000708298">
    <property type="component" value="Unassembled WGS sequence"/>
</dbReference>
<evidence type="ECO:0000313" key="2">
    <source>
        <dbReference type="Proteomes" id="UP000708298"/>
    </source>
</evidence>
<dbReference type="EMBL" id="JAESVB010000003">
    <property type="protein sequence ID" value="MCB8875179.1"/>
    <property type="molecule type" value="Genomic_DNA"/>
</dbReference>
<keyword evidence="2" id="KW-1185">Reference proteome</keyword>
<dbReference type="RefSeq" id="WP_227320849.1">
    <property type="nucleotide sequence ID" value="NZ_JAESVB010000003.1"/>
</dbReference>
<dbReference type="AlphaFoldDB" id="A0A963YQN2"/>
<proteinExistence type="predicted"/>
<dbReference type="PANTHER" id="PTHR41368:SF1">
    <property type="entry name" value="PROTEIN YGHO"/>
    <property type="match status" value="1"/>
</dbReference>
<dbReference type="PANTHER" id="PTHR41368">
    <property type="entry name" value="PROTEIN YGHO"/>
    <property type="match status" value="1"/>
</dbReference>